<evidence type="ECO:0000313" key="3">
    <source>
        <dbReference type="Proteomes" id="UP001153714"/>
    </source>
</evidence>
<evidence type="ECO:0000313" key="2">
    <source>
        <dbReference type="EMBL" id="CAG9790794.1"/>
    </source>
</evidence>
<gene>
    <name evidence="2" type="ORF">DIATSA_LOCUS8446</name>
</gene>
<reference evidence="2" key="1">
    <citation type="submission" date="2021-12" db="EMBL/GenBank/DDBJ databases">
        <authorList>
            <person name="King R."/>
        </authorList>
    </citation>
    <scope>NUCLEOTIDE SEQUENCE</scope>
</reference>
<evidence type="ECO:0000256" key="1">
    <source>
        <dbReference type="SAM" id="MobiDB-lite"/>
    </source>
</evidence>
<keyword evidence="3" id="KW-1185">Reference proteome</keyword>
<dbReference type="OrthoDB" id="610462at2759"/>
<feature type="region of interest" description="Disordered" evidence="1">
    <location>
        <begin position="1"/>
        <end position="20"/>
    </location>
</feature>
<dbReference type="AlphaFoldDB" id="A0A9N9R705"/>
<protein>
    <submittedName>
        <fullName evidence="2">Uncharacterized protein</fullName>
    </submittedName>
</protein>
<accession>A0A9N9R705</accession>
<dbReference type="EMBL" id="OU893334">
    <property type="protein sequence ID" value="CAG9790794.1"/>
    <property type="molecule type" value="Genomic_DNA"/>
</dbReference>
<name>A0A9N9R705_9NEOP</name>
<dbReference type="Proteomes" id="UP001153714">
    <property type="component" value="Chromosome 3"/>
</dbReference>
<feature type="compositionally biased region" description="Basic and acidic residues" evidence="1">
    <location>
        <begin position="1"/>
        <end position="10"/>
    </location>
</feature>
<reference evidence="2" key="2">
    <citation type="submission" date="2022-10" db="EMBL/GenBank/DDBJ databases">
        <authorList>
            <consortium name="ENA_rothamsted_submissions"/>
            <consortium name="culmorum"/>
            <person name="King R."/>
        </authorList>
    </citation>
    <scope>NUCLEOTIDE SEQUENCE</scope>
</reference>
<proteinExistence type="predicted"/>
<sequence>MSDTEKRENTRSTNSFDKIGMKMKTDNESFDISDSSSDSIHLAGMKSPFRWESEQETSDNLYGLNPRFIESIGIKLPLDKWVHVSNRQEWCGPTPDEYLSTR</sequence>
<organism evidence="2 3">
    <name type="scientific">Diatraea saccharalis</name>
    <name type="common">sugarcane borer</name>
    <dbReference type="NCBI Taxonomy" id="40085"/>
    <lineage>
        <taxon>Eukaryota</taxon>
        <taxon>Metazoa</taxon>
        <taxon>Ecdysozoa</taxon>
        <taxon>Arthropoda</taxon>
        <taxon>Hexapoda</taxon>
        <taxon>Insecta</taxon>
        <taxon>Pterygota</taxon>
        <taxon>Neoptera</taxon>
        <taxon>Endopterygota</taxon>
        <taxon>Lepidoptera</taxon>
        <taxon>Glossata</taxon>
        <taxon>Ditrysia</taxon>
        <taxon>Pyraloidea</taxon>
        <taxon>Crambidae</taxon>
        <taxon>Crambinae</taxon>
        <taxon>Diatraea</taxon>
    </lineage>
</organism>